<proteinExistence type="predicted"/>
<dbReference type="AlphaFoldDB" id="A0A5B7DWI2"/>
<dbReference type="EMBL" id="VSRR010001506">
    <property type="protein sequence ID" value="MPC25778.1"/>
    <property type="molecule type" value="Genomic_DNA"/>
</dbReference>
<keyword evidence="2" id="KW-1185">Reference proteome</keyword>
<gene>
    <name evidence="1" type="ORF">E2C01_018900</name>
</gene>
<evidence type="ECO:0000313" key="1">
    <source>
        <dbReference type="EMBL" id="MPC25778.1"/>
    </source>
</evidence>
<name>A0A5B7DWI2_PORTR</name>
<protein>
    <submittedName>
        <fullName evidence="1">Uncharacterized protein</fullName>
    </submittedName>
</protein>
<accession>A0A5B7DWI2</accession>
<organism evidence="1 2">
    <name type="scientific">Portunus trituberculatus</name>
    <name type="common">Swimming crab</name>
    <name type="synonym">Neptunus trituberculatus</name>
    <dbReference type="NCBI Taxonomy" id="210409"/>
    <lineage>
        <taxon>Eukaryota</taxon>
        <taxon>Metazoa</taxon>
        <taxon>Ecdysozoa</taxon>
        <taxon>Arthropoda</taxon>
        <taxon>Crustacea</taxon>
        <taxon>Multicrustacea</taxon>
        <taxon>Malacostraca</taxon>
        <taxon>Eumalacostraca</taxon>
        <taxon>Eucarida</taxon>
        <taxon>Decapoda</taxon>
        <taxon>Pleocyemata</taxon>
        <taxon>Brachyura</taxon>
        <taxon>Eubrachyura</taxon>
        <taxon>Portunoidea</taxon>
        <taxon>Portunidae</taxon>
        <taxon>Portuninae</taxon>
        <taxon>Portunus</taxon>
    </lineage>
</organism>
<reference evidence="1 2" key="1">
    <citation type="submission" date="2019-05" db="EMBL/GenBank/DDBJ databases">
        <title>Another draft genome of Portunus trituberculatus and its Hox gene families provides insights of decapod evolution.</title>
        <authorList>
            <person name="Jeong J.-H."/>
            <person name="Song I."/>
            <person name="Kim S."/>
            <person name="Choi T."/>
            <person name="Kim D."/>
            <person name="Ryu S."/>
            <person name="Kim W."/>
        </authorList>
    </citation>
    <scope>NUCLEOTIDE SEQUENCE [LARGE SCALE GENOMIC DNA]</scope>
    <source>
        <tissue evidence="1">Muscle</tissue>
    </source>
</reference>
<evidence type="ECO:0000313" key="2">
    <source>
        <dbReference type="Proteomes" id="UP000324222"/>
    </source>
</evidence>
<dbReference type="Proteomes" id="UP000324222">
    <property type="component" value="Unassembled WGS sequence"/>
</dbReference>
<comment type="caution">
    <text evidence="1">The sequence shown here is derived from an EMBL/GenBank/DDBJ whole genome shotgun (WGS) entry which is preliminary data.</text>
</comment>
<sequence length="62" mass="6920">MIIHAAARELSLKGLDGNKNSGGITVDAGSFQFVRKRIFGCRKSRFSKIKCYGVPREMFAVR</sequence>